<evidence type="ECO:0000259" key="22">
    <source>
        <dbReference type="PROSITE" id="PS50011"/>
    </source>
</evidence>
<comment type="caution">
    <text evidence="25">The sequence shown here is derived from an EMBL/GenBank/DDBJ whole genome shotgun (WGS) entry which is preliminary data.</text>
</comment>
<evidence type="ECO:0000256" key="9">
    <source>
        <dbReference type="ARBA" id="ARBA00022741"/>
    </source>
</evidence>
<evidence type="ECO:0000313" key="25">
    <source>
        <dbReference type="EMBL" id="KAK4797667.1"/>
    </source>
</evidence>
<feature type="transmembrane region" description="Helical" evidence="21">
    <location>
        <begin position="454"/>
        <end position="477"/>
    </location>
</feature>
<dbReference type="EC" id="2.7.11.1" evidence="19"/>
<evidence type="ECO:0000256" key="21">
    <source>
        <dbReference type="SAM" id="Phobius"/>
    </source>
</evidence>
<evidence type="ECO:0000256" key="11">
    <source>
        <dbReference type="ARBA" id="ARBA00022840"/>
    </source>
</evidence>
<feature type="transmembrane region" description="Helical" evidence="21">
    <location>
        <begin position="20"/>
        <end position="44"/>
    </location>
</feature>
<keyword evidence="3" id="KW-0245">EGF-like domain</keyword>
<evidence type="ECO:0000256" key="5">
    <source>
        <dbReference type="ARBA" id="ARBA00022679"/>
    </source>
</evidence>
<evidence type="ECO:0000256" key="4">
    <source>
        <dbReference type="ARBA" id="ARBA00022553"/>
    </source>
</evidence>
<dbReference type="GO" id="GO:0030246">
    <property type="term" value="F:carbohydrate binding"/>
    <property type="evidence" value="ECO:0007669"/>
    <property type="project" value="UniProtKB-KW"/>
</dbReference>
<keyword evidence="8" id="KW-0430">Lectin</keyword>
<keyword evidence="16" id="KW-0325">Glycoprotein</keyword>
<dbReference type="PROSITE" id="PS50948">
    <property type="entry name" value="PAN"/>
    <property type="match status" value="1"/>
</dbReference>
<dbReference type="GO" id="GO:0005524">
    <property type="term" value="F:ATP binding"/>
    <property type="evidence" value="ECO:0007669"/>
    <property type="project" value="UniProtKB-UniRule"/>
</dbReference>
<dbReference type="PROSITE" id="PS50927">
    <property type="entry name" value="BULB_LECTIN"/>
    <property type="match status" value="1"/>
</dbReference>
<accession>A0AAN7M4A8</accession>
<dbReference type="InterPro" id="IPR001480">
    <property type="entry name" value="Bulb-type_lectin_dom"/>
</dbReference>
<reference evidence="25 26" key="1">
    <citation type="journal article" date="2023" name="Hortic Res">
        <title>Pangenome of water caltrop reveals structural variations and asymmetric subgenome divergence after allopolyploidization.</title>
        <authorList>
            <person name="Zhang X."/>
            <person name="Chen Y."/>
            <person name="Wang L."/>
            <person name="Yuan Y."/>
            <person name="Fang M."/>
            <person name="Shi L."/>
            <person name="Lu R."/>
            <person name="Comes H.P."/>
            <person name="Ma Y."/>
            <person name="Chen Y."/>
            <person name="Huang G."/>
            <person name="Zhou Y."/>
            <person name="Zheng Z."/>
            <person name="Qiu Y."/>
        </authorList>
    </citation>
    <scope>NUCLEOTIDE SEQUENCE [LARGE SCALE GENOMIC DNA]</scope>
    <source>
        <strain evidence="25">F231</strain>
    </source>
</reference>
<dbReference type="SMART" id="SM00220">
    <property type="entry name" value="S_TKc"/>
    <property type="match status" value="1"/>
</dbReference>
<evidence type="ECO:0000256" key="2">
    <source>
        <dbReference type="ARBA" id="ARBA00022527"/>
    </source>
</evidence>
<evidence type="ECO:0000256" key="7">
    <source>
        <dbReference type="ARBA" id="ARBA00022729"/>
    </source>
</evidence>
<dbReference type="EMBL" id="JAXQNO010000005">
    <property type="protein sequence ID" value="KAK4797667.1"/>
    <property type="molecule type" value="Genomic_DNA"/>
</dbReference>
<dbReference type="InterPro" id="IPR008271">
    <property type="entry name" value="Ser/Thr_kinase_AS"/>
</dbReference>
<keyword evidence="15" id="KW-0675">Receptor</keyword>
<dbReference type="InterPro" id="IPR017441">
    <property type="entry name" value="Protein_kinase_ATP_BS"/>
</dbReference>
<evidence type="ECO:0000256" key="17">
    <source>
        <dbReference type="ARBA" id="ARBA00047899"/>
    </source>
</evidence>
<feature type="domain" description="Protein kinase" evidence="22">
    <location>
        <begin position="526"/>
        <end position="809"/>
    </location>
</feature>
<keyword evidence="13 21" id="KW-0472">Membrane</keyword>
<comment type="subcellular location">
    <subcellularLocation>
        <location evidence="1">Membrane</location>
        <topology evidence="1">Single-pass type I membrane protein</topology>
    </subcellularLocation>
</comment>
<evidence type="ECO:0000256" key="3">
    <source>
        <dbReference type="ARBA" id="ARBA00022536"/>
    </source>
</evidence>
<name>A0AAN7M4A8_TRANT</name>
<keyword evidence="7" id="KW-0732">Signal</keyword>
<evidence type="ECO:0000256" key="20">
    <source>
        <dbReference type="PROSITE-ProRule" id="PRU10141"/>
    </source>
</evidence>
<dbReference type="InterPro" id="IPR000719">
    <property type="entry name" value="Prot_kinase_dom"/>
</dbReference>
<evidence type="ECO:0000259" key="23">
    <source>
        <dbReference type="PROSITE" id="PS50927"/>
    </source>
</evidence>
<organism evidence="25 26">
    <name type="scientific">Trapa natans</name>
    <name type="common">Water chestnut</name>
    <dbReference type="NCBI Taxonomy" id="22666"/>
    <lineage>
        <taxon>Eukaryota</taxon>
        <taxon>Viridiplantae</taxon>
        <taxon>Streptophyta</taxon>
        <taxon>Embryophyta</taxon>
        <taxon>Tracheophyta</taxon>
        <taxon>Spermatophyta</taxon>
        <taxon>Magnoliopsida</taxon>
        <taxon>eudicotyledons</taxon>
        <taxon>Gunneridae</taxon>
        <taxon>Pentapetalae</taxon>
        <taxon>rosids</taxon>
        <taxon>malvids</taxon>
        <taxon>Myrtales</taxon>
        <taxon>Lythraceae</taxon>
        <taxon>Trapa</taxon>
    </lineage>
</organism>
<dbReference type="SMART" id="SM00108">
    <property type="entry name" value="B_lectin"/>
    <property type="match status" value="1"/>
</dbReference>
<keyword evidence="10 19" id="KW-0418">Kinase</keyword>
<dbReference type="GO" id="GO:0004674">
    <property type="term" value="F:protein serine/threonine kinase activity"/>
    <property type="evidence" value="ECO:0007669"/>
    <property type="project" value="UniProtKB-KW"/>
</dbReference>
<evidence type="ECO:0000256" key="10">
    <source>
        <dbReference type="ARBA" id="ARBA00022777"/>
    </source>
</evidence>
<dbReference type="CDD" id="cd01098">
    <property type="entry name" value="PAN_AP_plant"/>
    <property type="match status" value="1"/>
</dbReference>
<sequence length="858" mass="93861">MLRLSDPVAMAAASESQGVSSLSCIHLLLLLLFFLPSILVDGYLHKGRIYPGYRGSQMSTIDDSGVFLVSESGEFAFKFNPAGTSFHLVIIHQSTSTVVWSANPDAPISQSDLFIFEKNGTAFLQKGEEVIWSTGANQTAAVSAMELRDSGNLVLLGSQNQTVWESFRHPTDTLLSNQDFLQGMRLAVRGQPTSSSSSSNLSYVLEIDSGDLVLSVSYGSAGSREPYWSMSKDGREAINYAGSDTISSASISGNSWRFYDQNRTFVSQFIFVTGASDSNQTWVAVLGGDGKITFSTLNSSRSPPTVTIPHDTCQTPEPCGPYMVCYNSYNCKCLTALASIGCKPGPFPACDAESVPAQGSVDLVSPGEGVGYFALDFVPPTMKSSDLNSCMSSCLGNCSCRALFFETSSRDCFLVDRIGSLQSSDGNSSGFVSYIKVPSTGKQTENQESGSQTYVIIIVTVIVGSTILIISGLLVYARRRYFQLRENSVKPTSEEDGSEEEDNEFLECLTGAPTRFTYKELEAATNNFSMKLGQGGFGSVYHGTLTDGTQLAVKKLESVRQGRKEFRSEVTIIGSIHHLHLVRLKGFCAEGTHRLLAYEYMPKGSLDKWIFNKKENGKEEEDEQVLNWDTRYQIAVGTAKGLAYLHEDCTSKIVHCDIKPENVLLDDNFLAKVSDFGLAKLMDREQSNVFTTLRGTRGYLAPEWIMSHAISEKSDVYSFGVVLLELMGGRKNFDPDQTPEKSHLPSFAFKMMEEGKPGDVIDASLRFDEGDERVPRAIKVALWCLHDDMNLRPSMGKVVQMLEGVSPVAQPPVSSSPRGYPLIARFANPAINENTSSETTSDYNADSYLSNVQLSGPR</sequence>
<evidence type="ECO:0000256" key="19">
    <source>
        <dbReference type="PIRNR" id="PIRNR000641"/>
    </source>
</evidence>
<dbReference type="Pfam" id="PF00069">
    <property type="entry name" value="Pkinase"/>
    <property type="match status" value="1"/>
</dbReference>
<keyword evidence="12 21" id="KW-1133">Transmembrane helix</keyword>
<dbReference type="FunFam" id="3.30.200.20:FF:000178">
    <property type="entry name" value="serine/threonine-protein kinase PBS1-like"/>
    <property type="match status" value="1"/>
</dbReference>
<dbReference type="PANTHER" id="PTHR47976">
    <property type="entry name" value="G-TYPE LECTIN S-RECEPTOR-LIKE SERINE/THREONINE-PROTEIN KINASE SD2-5"/>
    <property type="match status" value="1"/>
</dbReference>
<gene>
    <name evidence="25" type="ORF">SAY86_029993</name>
</gene>
<keyword evidence="11 19" id="KW-0067">ATP-binding</keyword>
<comment type="similarity">
    <text evidence="19">Belongs to the protein kinase superfamily. Ser/Thr protein kinase family.</text>
</comment>
<dbReference type="Proteomes" id="UP001346149">
    <property type="component" value="Unassembled WGS sequence"/>
</dbReference>
<keyword evidence="14" id="KW-1015">Disulfide bond</keyword>
<dbReference type="PROSITE" id="PS50011">
    <property type="entry name" value="PROTEIN_KINASE_DOM"/>
    <property type="match status" value="1"/>
</dbReference>
<dbReference type="InterPro" id="IPR003609">
    <property type="entry name" value="Pan_app"/>
</dbReference>
<dbReference type="Gene3D" id="1.10.510.10">
    <property type="entry name" value="Transferase(Phosphotransferase) domain 1"/>
    <property type="match status" value="1"/>
</dbReference>
<keyword evidence="9 19" id="KW-0547">Nucleotide-binding</keyword>
<evidence type="ECO:0000256" key="8">
    <source>
        <dbReference type="ARBA" id="ARBA00022734"/>
    </source>
</evidence>
<keyword evidence="26" id="KW-1185">Reference proteome</keyword>
<dbReference type="Gene3D" id="3.30.200.20">
    <property type="entry name" value="Phosphorylase Kinase, domain 1"/>
    <property type="match status" value="1"/>
</dbReference>
<dbReference type="PROSITE" id="PS00108">
    <property type="entry name" value="PROTEIN_KINASE_ST"/>
    <property type="match status" value="1"/>
</dbReference>
<evidence type="ECO:0000256" key="6">
    <source>
        <dbReference type="ARBA" id="ARBA00022692"/>
    </source>
</evidence>
<proteinExistence type="inferred from homology"/>
<evidence type="ECO:0000256" key="15">
    <source>
        <dbReference type="ARBA" id="ARBA00023170"/>
    </source>
</evidence>
<keyword evidence="5 19" id="KW-0808">Transferase</keyword>
<dbReference type="GO" id="GO:0016020">
    <property type="term" value="C:membrane"/>
    <property type="evidence" value="ECO:0007669"/>
    <property type="project" value="UniProtKB-SubCell"/>
</dbReference>
<feature type="domain" description="Bulb-type lectin" evidence="23">
    <location>
        <begin position="53"/>
        <end position="168"/>
    </location>
</feature>
<dbReference type="SUPFAM" id="SSF56112">
    <property type="entry name" value="Protein kinase-like (PK-like)"/>
    <property type="match status" value="1"/>
</dbReference>
<dbReference type="InterPro" id="IPR036426">
    <property type="entry name" value="Bulb-type_lectin_dom_sf"/>
</dbReference>
<dbReference type="PROSITE" id="PS00107">
    <property type="entry name" value="PROTEIN_KINASE_ATP"/>
    <property type="match status" value="1"/>
</dbReference>
<feature type="domain" description="Apple" evidence="24">
    <location>
        <begin position="350"/>
        <end position="439"/>
    </location>
</feature>
<dbReference type="InterPro" id="IPR011009">
    <property type="entry name" value="Kinase-like_dom_sf"/>
</dbReference>
<dbReference type="InterPro" id="IPR051343">
    <property type="entry name" value="G-type_lectin_kinases/EP1-like"/>
</dbReference>
<feature type="binding site" evidence="20">
    <location>
        <position position="555"/>
    </location>
    <ligand>
        <name>ATP</name>
        <dbReference type="ChEBI" id="CHEBI:30616"/>
    </ligand>
</feature>
<dbReference type="FunFam" id="1.10.510.10:FF:000248">
    <property type="entry name" value="S-receptor-like kinase 5"/>
    <property type="match status" value="1"/>
</dbReference>
<protein>
    <recommendedName>
        <fullName evidence="19">Receptor-like serine/threonine-protein kinase</fullName>
        <ecNumber evidence="19">2.7.11.1</ecNumber>
    </recommendedName>
</protein>
<dbReference type="CDD" id="cd14066">
    <property type="entry name" value="STKc_IRAK"/>
    <property type="match status" value="1"/>
</dbReference>
<dbReference type="CDD" id="cd00028">
    <property type="entry name" value="B_lectin"/>
    <property type="match status" value="1"/>
</dbReference>
<dbReference type="PIRSF" id="PIRSF000641">
    <property type="entry name" value="SRK"/>
    <property type="match status" value="1"/>
</dbReference>
<comment type="catalytic activity">
    <reaction evidence="18 19">
        <text>L-seryl-[protein] + ATP = O-phospho-L-seryl-[protein] + ADP + H(+)</text>
        <dbReference type="Rhea" id="RHEA:17989"/>
        <dbReference type="Rhea" id="RHEA-COMP:9863"/>
        <dbReference type="Rhea" id="RHEA-COMP:11604"/>
        <dbReference type="ChEBI" id="CHEBI:15378"/>
        <dbReference type="ChEBI" id="CHEBI:29999"/>
        <dbReference type="ChEBI" id="CHEBI:30616"/>
        <dbReference type="ChEBI" id="CHEBI:83421"/>
        <dbReference type="ChEBI" id="CHEBI:456216"/>
        <dbReference type="EC" id="2.7.11.1"/>
    </reaction>
</comment>
<dbReference type="SUPFAM" id="SSF51110">
    <property type="entry name" value="alpha-D-mannose-specific plant lectins"/>
    <property type="match status" value="1"/>
</dbReference>
<dbReference type="PANTHER" id="PTHR47976:SF1">
    <property type="entry name" value="G-TYPE LECTIN S-RECEPTOR-LIKE SERINE_THREONINE-PROTEIN KINASE SD2-5"/>
    <property type="match status" value="1"/>
</dbReference>
<dbReference type="Pfam" id="PF01453">
    <property type="entry name" value="B_lectin"/>
    <property type="match status" value="1"/>
</dbReference>
<evidence type="ECO:0000256" key="14">
    <source>
        <dbReference type="ARBA" id="ARBA00023157"/>
    </source>
</evidence>
<keyword evidence="2 19" id="KW-0723">Serine/threonine-protein kinase</keyword>
<evidence type="ECO:0000256" key="12">
    <source>
        <dbReference type="ARBA" id="ARBA00022989"/>
    </source>
</evidence>
<evidence type="ECO:0000256" key="1">
    <source>
        <dbReference type="ARBA" id="ARBA00004479"/>
    </source>
</evidence>
<evidence type="ECO:0000259" key="24">
    <source>
        <dbReference type="PROSITE" id="PS50948"/>
    </source>
</evidence>
<dbReference type="Gene3D" id="2.90.10.10">
    <property type="entry name" value="Bulb-type lectin domain"/>
    <property type="match status" value="1"/>
</dbReference>
<evidence type="ECO:0000256" key="18">
    <source>
        <dbReference type="ARBA" id="ARBA00048679"/>
    </source>
</evidence>
<dbReference type="AlphaFoldDB" id="A0AAN7M4A8"/>
<keyword evidence="6 21" id="KW-0812">Transmembrane</keyword>
<comment type="catalytic activity">
    <reaction evidence="17 19">
        <text>L-threonyl-[protein] + ATP = O-phospho-L-threonyl-[protein] + ADP + H(+)</text>
        <dbReference type="Rhea" id="RHEA:46608"/>
        <dbReference type="Rhea" id="RHEA-COMP:11060"/>
        <dbReference type="Rhea" id="RHEA-COMP:11605"/>
        <dbReference type="ChEBI" id="CHEBI:15378"/>
        <dbReference type="ChEBI" id="CHEBI:30013"/>
        <dbReference type="ChEBI" id="CHEBI:30616"/>
        <dbReference type="ChEBI" id="CHEBI:61977"/>
        <dbReference type="ChEBI" id="CHEBI:456216"/>
        <dbReference type="EC" id="2.7.11.1"/>
    </reaction>
</comment>
<evidence type="ECO:0000256" key="16">
    <source>
        <dbReference type="ARBA" id="ARBA00023180"/>
    </source>
</evidence>
<keyword evidence="4" id="KW-0597">Phosphoprotein</keyword>
<dbReference type="InterPro" id="IPR024171">
    <property type="entry name" value="SRK-like_kinase"/>
</dbReference>
<evidence type="ECO:0000313" key="26">
    <source>
        <dbReference type="Proteomes" id="UP001346149"/>
    </source>
</evidence>
<dbReference type="SMART" id="SM00473">
    <property type="entry name" value="PAN_AP"/>
    <property type="match status" value="1"/>
</dbReference>
<evidence type="ECO:0000256" key="13">
    <source>
        <dbReference type="ARBA" id="ARBA00023136"/>
    </source>
</evidence>